<accession>C1EET1</accession>
<dbReference type="InterPro" id="IPR001915">
    <property type="entry name" value="Peptidase_M48"/>
</dbReference>
<name>C1EET1_MICCC</name>
<dbReference type="Proteomes" id="UP000002009">
    <property type="component" value="Chromosome 11"/>
</dbReference>
<dbReference type="GeneID" id="8247751"/>
<dbReference type="InParanoid" id="C1EET1"/>
<evidence type="ECO:0000256" key="5">
    <source>
        <dbReference type="ARBA" id="ARBA00023049"/>
    </source>
</evidence>
<feature type="domain" description="Peptidase M48" evidence="8">
    <location>
        <begin position="151"/>
        <end position="347"/>
    </location>
</feature>
<dbReference type="FunFam" id="3.30.2010.10:FF:000007">
    <property type="entry name" value="Peptidase M48 family protein"/>
    <property type="match status" value="1"/>
</dbReference>
<dbReference type="FunCoup" id="C1EET1">
    <property type="interactions" value="39"/>
</dbReference>
<evidence type="ECO:0000256" key="7">
    <source>
        <dbReference type="SAM" id="MobiDB-lite"/>
    </source>
</evidence>
<dbReference type="Gene3D" id="3.30.2010.10">
    <property type="entry name" value="Metalloproteases ('zincins'), catalytic domain"/>
    <property type="match status" value="1"/>
</dbReference>
<evidence type="ECO:0000313" key="10">
    <source>
        <dbReference type="Proteomes" id="UP000002009"/>
    </source>
</evidence>
<evidence type="ECO:0000256" key="1">
    <source>
        <dbReference type="ARBA" id="ARBA00022670"/>
    </source>
</evidence>
<gene>
    <name evidence="9" type="ORF">MICPUN_109206</name>
</gene>
<dbReference type="CDD" id="cd07325">
    <property type="entry name" value="M48_Ste24p_like"/>
    <property type="match status" value="1"/>
</dbReference>
<evidence type="ECO:0000256" key="2">
    <source>
        <dbReference type="ARBA" id="ARBA00022723"/>
    </source>
</evidence>
<dbReference type="OMA" id="PNAMCIG"/>
<keyword evidence="1 6" id="KW-0645">Protease</keyword>
<keyword evidence="5 6" id="KW-0482">Metalloprotease</keyword>
<comment type="similarity">
    <text evidence="6">Belongs to the peptidase M48 family.</text>
</comment>
<feature type="compositionally biased region" description="Low complexity" evidence="7">
    <location>
        <begin position="67"/>
        <end position="79"/>
    </location>
</feature>
<dbReference type="GO" id="GO:0006508">
    <property type="term" value="P:proteolysis"/>
    <property type="evidence" value="ECO:0007669"/>
    <property type="project" value="UniProtKB-KW"/>
</dbReference>
<evidence type="ECO:0000256" key="3">
    <source>
        <dbReference type="ARBA" id="ARBA00022801"/>
    </source>
</evidence>
<evidence type="ECO:0000256" key="4">
    <source>
        <dbReference type="ARBA" id="ARBA00022833"/>
    </source>
</evidence>
<dbReference type="PANTHER" id="PTHR10120">
    <property type="entry name" value="CAAX PRENYL PROTEASE 1"/>
    <property type="match status" value="1"/>
</dbReference>
<dbReference type="eggNOG" id="ENOG502QUG6">
    <property type="taxonomic scope" value="Eukaryota"/>
</dbReference>
<proteinExistence type="inferred from homology"/>
<reference evidence="9 10" key="1">
    <citation type="journal article" date="2009" name="Science">
        <title>Green evolution and dynamic adaptations revealed by genomes of the marine picoeukaryotes Micromonas.</title>
        <authorList>
            <person name="Worden A.Z."/>
            <person name="Lee J.H."/>
            <person name="Mock T."/>
            <person name="Rouze P."/>
            <person name="Simmons M.P."/>
            <person name="Aerts A.L."/>
            <person name="Allen A.E."/>
            <person name="Cuvelier M.L."/>
            <person name="Derelle E."/>
            <person name="Everett M.V."/>
            <person name="Foulon E."/>
            <person name="Grimwood J."/>
            <person name="Gundlach H."/>
            <person name="Henrissat B."/>
            <person name="Napoli C."/>
            <person name="McDonald S.M."/>
            <person name="Parker M.S."/>
            <person name="Rombauts S."/>
            <person name="Salamov A."/>
            <person name="Von Dassow P."/>
            <person name="Badger J.H."/>
            <person name="Coutinho P.M."/>
            <person name="Demir E."/>
            <person name="Dubchak I."/>
            <person name="Gentemann C."/>
            <person name="Eikrem W."/>
            <person name="Gready J.E."/>
            <person name="John U."/>
            <person name="Lanier W."/>
            <person name="Lindquist E.A."/>
            <person name="Lucas S."/>
            <person name="Mayer K.F."/>
            <person name="Moreau H."/>
            <person name="Not F."/>
            <person name="Otillar R."/>
            <person name="Panaud O."/>
            <person name="Pangilinan J."/>
            <person name="Paulsen I."/>
            <person name="Piegu B."/>
            <person name="Poliakov A."/>
            <person name="Robbens S."/>
            <person name="Schmutz J."/>
            <person name="Toulza E."/>
            <person name="Wyss T."/>
            <person name="Zelensky A."/>
            <person name="Zhou K."/>
            <person name="Armbrust E.V."/>
            <person name="Bhattacharya D."/>
            <person name="Goodenough U.W."/>
            <person name="Van de Peer Y."/>
            <person name="Grigoriev I.V."/>
        </authorList>
    </citation>
    <scope>NUCLEOTIDE SEQUENCE [LARGE SCALE GENOMIC DNA]</scope>
    <source>
        <strain evidence="10">RCC299 / NOUM17</strain>
    </source>
</reference>
<evidence type="ECO:0000256" key="6">
    <source>
        <dbReference type="RuleBase" id="RU003983"/>
    </source>
</evidence>
<organism evidence="9 10">
    <name type="scientific">Micromonas commoda (strain RCC299 / NOUM17 / CCMP2709)</name>
    <name type="common">Picoplanktonic green alga</name>
    <dbReference type="NCBI Taxonomy" id="296587"/>
    <lineage>
        <taxon>Eukaryota</taxon>
        <taxon>Viridiplantae</taxon>
        <taxon>Chlorophyta</taxon>
        <taxon>Mamiellophyceae</taxon>
        <taxon>Mamiellales</taxon>
        <taxon>Mamiellaceae</taxon>
        <taxon>Micromonas</taxon>
    </lineage>
</organism>
<dbReference type="AlphaFoldDB" id="C1EET1"/>
<dbReference type="GO" id="GO:0004222">
    <property type="term" value="F:metalloendopeptidase activity"/>
    <property type="evidence" value="ECO:0007669"/>
    <property type="project" value="InterPro"/>
</dbReference>
<sequence>MLALVNPARGIARRGKPPPPPPSSSSPSHSSAPRLANAVARSAPPARRRARLAALARPFPVGEDAASKSASDASGATSTPNPPPPPPASPPAARRRVRARDFRHPLDQQNTQLLQAVPGLSQITKSLVTPVAEQMLVLEQISTSVLVGPAQLPHVHKLVLDASAVLDIDPPQLYIRQSSQPNAYTLAISGREPVIVVHTALVELMTAAELQAVIAHEMGHLKCDHGVWLTVANLLTLGAEIAPLMPAFVADNFRDGLMRWVRAAELSCDRAALLVAGDPRVVVSVLMKLSGGCPKLSGQLNVDAFLDQARRYDDESSSPLGWYLRNAQTRQLTHPLPVARAREIDEWARSEEFARLGIEPAPTPEELELWSPEAA</sequence>
<evidence type="ECO:0000313" key="9">
    <source>
        <dbReference type="EMBL" id="ACO66292.1"/>
    </source>
</evidence>
<dbReference type="GO" id="GO:0046872">
    <property type="term" value="F:metal ion binding"/>
    <property type="evidence" value="ECO:0007669"/>
    <property type="project" value="UniProtKB-KW"/>
</dbReference>
<dbReference type="OrthoDB" id="272500at2759"/>
<dbReference type="STRING" id="296587.C1EET1"/>
<comment type="cofactor">
    <cofactor evidence="6">
        <name>Zn(2+)</name>
        <dbReference type="ChEBI" id="CHEBI:29105"/>
    </cofactor>
    <text evidence="6">Binds 1 zinc ion per subunit.</text>
</comment>
<dbReference type="RefSeq" id="XP_002505034.1">
    <property type="nucleotide sequence ID" value="XM_002504988.1"/>
</dbReference>
<feature type="compositionally biased region" description="Low complexity" evidence="7">
    <location>
        <begin position="25"/>
        <end position="45"/>
    </location>
</feature>
<protein>
    <recommendedName>
        <fullName evidence="8">Peptidase M48 domain-containing protein</fullName>
    </recommendedName>
</protein>
<dbReference type="Pfam" id="PF01435">
    <property type="entry name" value="Peptidase_M48"/>
    <property type="match status" value="1"/>
</dbReference>
<keyword evidence="3 6" id="KW-0378">Hydrolase</keyword>
<dbReference type="KEGG" id="mis:MICPUN_109206"/>
<keyword evidence="4 6" id="KW-0862">Zinc</keyword>
<dbReference type="EMBL" id="CP001330">
    <property type="protein sequence ID" value="ACO66292.1"/>
    <property type="molecule type" value="Genomic_DNA"/>
</dbReference>
<feature type="region of interest" description="Disordered" evidence="7">
    <location>
        <begin position="1"/>
        <end position="96"/>
    </location>
</feature>
<feature type="compositionally biased region" description="Pro residues" evidence="7">
    <location>
        <begin position="80"/>
        <end position="90"/>
    </location>
</feature>
<keyword evidence="2" id="KW-0479">Metal-binding</keyword>
<keyword evidence="10" id="KW-1185">Reference proteome</keyword>
<evidence type="ECO:0000259" key="8">
    <source>
        <dbReference type="Pfam" id="PF01435"/>
    </source>
</evidence>